<feature type="compositionally biased region" description="Polar residues" evidence="5">
    <location>
        <begin position="102"/>
        <end position="115"/>
    </location>
</feature>
<dbReference type="EMBL" id="ML991775">
    <property type="protein sequence ID" value="KAF2238649.1"/>
    <property type="molecule type" value="Genomic_DNA"/>
</dbReference>
<dbReference type="Pfam" id="PF05653">
    <property type="entry name" value="Mg_trans_NIPA"/>
    <property type="match status" value="1"/>
</dbReference>
<dbReference type="OrthoDB" id="165382at2759"/>
<gene>
    <name evidence="7" type="ORF">EV356DRAFT_505990</name>
</gene>
<feature type="region of interest" description="Disordered" evidence="5">
    <location>
        <begin position="430"/>
        <end position="465"/>
    </location>
</feature>
<feature type="region of interest" description="Disordered" evidence="5">
    <location>
        <begin position="68"/>
        <end position="151"/>
    </location>
</feature>
<feature type="region of interest" description="Disordered" evidence="5">
    <location>
        <begin position="481"/>
        <end position="607"/>
    </location>
</feature>
<accession>A0A6A6HLE5</accession>
<dbReference type="Proteomes" id="UP000800092">
    <property type="component" value="Unassembled WGS sequence"/>
</dbReference>
<feature type="compositionally biased region" description="Polar residues" evidence="5">
    <location>
        <begin position="561"/>
        <end position="576"/>
    </location>
</feature>
<name>A0A6A6HLE5_VIRVR</name>
<feature type="compositionally biased region" description="Pro residues" evidence="5">
    <location>
        <begin position="545"/>
        <end position="555"/>
    </location>
</feature>
<dbReference type="PANTHER" id="PTHR12570:SF65">
    <property type="entry name" value="MAGNESIUM TRANSPORTER NIPA9-RELATED"/>
    <property type="match status" value="1"/>
</dbReference>
<feature type="transmembrane region" description="Helical" evidence="6">
    <location>
        <begin position="351"/>
        <end position="371"/>
    </location>
</feature>
<feature type="compositionally biased region" description="Basic residues" evidence="5">
    <location>
        <begin position="731"/>
        <end position="742"/>
    </location>
</feature>
<dbReference type="PANTHER" id="PTHR12570">
    <property type="match status" value="1"/>
</dbReference>
<feature type="transmembrane region" description="Helical" evidence="6">
    <location>
        <begin position="190"/>
        <end position="210"/>
    </location>
</feature>
<keyword evidence="3 6" id="KW-1133">Transmembrane helix</keyword>
<dbReference type="GO" id="GO:0016020">
    <property type="term" value="C:membrane"/>
    <property type="evidence" value="ECO:0007669"/>
    <property type="project" value="UniProtKB-SubCell"/>
</dbReference>
<feature type="compositionally biased region" description="Polar residues" evidence="5">
    <location>
        <begin position="712"/>
        <end position="722"/>
    </location>
</feature>
<keyword evidence="8" id="KW-1185">Reference proteome</keyword>
<dbReference type="AlphaFoldDB" id="A0A6A6HLE5"/>
<evidence type="ECO:0000313" key="8">
    <source>
        <dbReference type="Proteomes" id="UP000800092"/>
    </source>
</evidence>
<feature type="transmembrane region" description="Helical" evidence="6">
    <location>
        <begin position="311"/>
        <end position="330"/>
    </location>
</feature>
<evidence type="ECO:0000313" key="7">
    <source>
        <dbReference type="EMBL" id="KAF2238649.1"/>
    </source>
</evidence>
<feature type="compositionally biased region" description="Basic and acidic residues" evidence="5">
    <location>
        <begin position="68"/>
        <end position="81"/>
    </location>
</feature>
<feature type="transmembrane region" description="Helical" evidence="6">
    <location>
        <begin position="383"/>
        <end position="400"/>
    </location>
</feature>
<evidence type="ECO:0000256" key="6">
    <source>
        <dbReference type="SAM" id="Phobius"/>
    </source>
</evidence>
<evidence type="ECO:0000256" key="4">
    <source>
        <dbReference type="ARBA" id="ARBA00023136"/>
    </source>
</evidence>
<dbReference type="GO" id="GO:0015095">
    <property type="term" value="F:magnesium ion transmembrane transporter activity"/>
    <property type="evidence" value="ECO:0007669"/>
    <property type="project" value="InterPro"/>
</dbReference>
<dbReference type="SUPFAM" id="SSF103481">
    <property type="entry name" value="Multidrug resistance efflux transporter EmrE"/>
    <property type="match status" value="1"/>
</dbReference>
<keyword evidence="4 6" id="KW-0472">Membrane</keyword>
<evidence type="ECO:0000256" key="5">
    <source>
        <dbReference type="SAM" id="MobiDB-lite"/>
    </source>
</evidence>
<feature type="transmembrane region" description="Helical" evidence="6">
    <location>
        <begin position="164"/>
        <end position="184"/>
    </location>
</feature>
<feature type="region of interest" description="Disordered" evidence="5">
    <location>
        <begin position="637"/>
        <end position="753"/>
    </location>
</feature>
<organism evidence="7 8">
    <name type="scientific">Viridothelium virens</name>
    <name type="common">Speckled blister lichen</name>
    <name type="synonym">Trypethelium virens</name>
    <dbReference type="NCBI Taxonomy" id="1048519"/>
    <lineage>
        <taxon>Eukaryota</taxon>
        <taxon>Fungi</taxon>
        <taxon>Dikarya</taxon>
        <taxon>Ascomycota</taxon>
        <taxon>Pezizomycotina</taxon>
        <taxon>Dothideomycetes</taxon>
        <taxon>Dothideomycetes incertae sedis</taxon>
        <taxon>Trypetheliales</taxon>
        <taxon>Trypetheliaceae</taxon>
        <taxon>Viridothelium</taxon>
    </lineage>
</organism>
<evidence type="ECO:0000256" key="1">
    <source>
        <dbReference type="ARBA" id="ARBA00004141"/>
    </source>
</evidence>
<evidence type="ECO:0000256" key="2">
    <source>
        <dbReference type="ARBA" id="ARBA00022692"/>
    </source>
</evidence>
<feature type="compositionally biased region" description="Acidic residues" evidence="5">
    <location>
        <begin position="692"/>
        <end position="701"/>
    </location>
</feature>
<feature type="compositionally biased region" description="Polar residues" evidence="5">
    <location>
        <begin position="586"/>
        <end position="597"/>
    </location>
</feature>
<dbReference type="InterPro" id="IPR037185">
    <property type="entry name" value="EmrE-like"/>
</dbReference>
<evidence type="ECO:0000256" key="3">
    <source>
        <dbReference type="ARBA" id="ARBA00022989"/>
    </source>
</evidence>
<proteinExistence type="predicted"/>
<comment type="subcellular location">
    <subcellularLocation>
        <location evidence="1">Membrane</location>
        <topology evidence="1">Multi-pass membrane protein</topology>
    </subcellularLocation>
</comment>
<feature type="compositionally biased region" description="Polar residues" evidence="5">
    <location>
        <begin position="444"/>
        <end position="455"/>
    </location>
</feature>
<protein>
    <submittedName>
        <fullName evidence="7">DUF803-domain-containing protein</fullName>
    </submittedName>
</protein>
<reference evidence="7" key="1">
    <citation type="journal article" date="2020" name="Stud. Mycol.">
        <title>101 Dothideomycetes genomes: a test case for predicting lifestyles and emergence of pathogens.</title>
        <authorList>
            <person name="Haridas S."/>
            <person name="Albert R."/>
            <person name="Binder M."/>
            <person name="Bloem J."/>
            <person name="Labutti K."/>
            <person name="Salamov A."/>
            <person name="Andreopoulos B."/>
            <person name="Baker S."/>
            <person name="Barry K."/>
            <person name="Bills G."/>
            <person name="Bluhm B."/>
            <person name="Cannon C."/>
            <person name="Castanera R."/>
            <person name="Culley D."/>
            <person name="Daum C."/>
            <person name="Ezra D."/>
            <person name="Gonzalez J."/>
            <person name="Henrissat B."/>
            <person name="Kuo A."/>
            <person name="Liang C."/>
            <person name="Lipzen A."/>
            <person name="Lutzoni F."/>
            <person name="Magnuson J."/>
            <person name="Mondo S."/>
            <person name="Nolan M."/>
            <person name="Ohm R."/>
            <person name="Pangilinan J."/>
            <person name="Park H.-J."/>
            <person name="Ramirez L."/>
            <person name="Alfaro M."/>
            <person name="Sun H."/>
            <person name="Tritt A."/>
            <person name="Yoshinaga Y."/>
            <person name="Zwiers L.-H."/>
            <person name="Turgeon B."/>
            <person name="Goodwin S."/>
            <person name="Spatafora J."/>
            <person name="Crous P."/>
            <person name="Grigoriev I."/>
        </authorList>
    </citation>
    <scope>NUCLEOTIDE SEQUENCE</scope>
    <source>
        <strain evidence="7">Tuck. ex Michener</strain>
    </source>
</reference>
<sequence length="753" mass="82696">MYLPDSNHLGRPIIYTRSFPGFTFLNDKDANAGDWSSFIGIVTAICGNILISFALNTQRYAHIRLERERDEEERRRLKGKDGGAPGYGTQQDDVAQERERLNSSVRGNTRVSNGLNDGYRRDIETDQLLPQTKNRRASVGSGSTIRGNEKQDSVQSKSYLKSPYWWAGLVMITTGEAGNFLAYGFAPASIVSPLGVVALISNCIIAPFMLKERFRARDALGVLVAIGGAVTVVLSAESSDPKLGPDQIWDLIKRWEFETYLGITLFCIILLATLSKKYGDKTILIDLGLVGLFGGYTALSTKGIASLLSYRLWMVVTFPVTYLLLAILIFTAIMQVKYVNRALQRFDSTQVIPTQFVMFTLFVILGSAILYRDFENRSAEDAAKFFGGCALTFLGVWLITSGRGKGSEDEELGEDENAINLVDEERFQNTVAQYDQPRRKPSYASGSQKGFSTTDLPEDRHAPAMPRMHSAPEYAVSITSELARAPSPSEPSTPLSAHDDSRGPSLDYESALSLPKNPWASGTPSPAPSSSSQYPLPQQHQRHPTPSPLGLPNPPVLNTTSSDSIVPTSTHSSSHRPLTPRHQQYDPLSNANLSNHITPDRRTAVNPRHSLTDMFTTPLTAPLSAPLSGSLSAVVADSLRQQQRSRRQSLRGSAAGTKRRSQVGGVDSPVLGRWGVSEPELVPQVQLRGEDGNEDEDEEGSEGEREREGEEMQNSKSRSKSVGETLEAVFRKGKGLRRGLRRGKSERTEGEEA</sequence>
<keyword evidence="2 6" id="KW-0812">Transmembrane</keyword>
<feature type="transmembrane region" description="Helical" evidence="6">
    <location>
        <begin position="219"/>
        <end position="237"/>
    </location>
</feature>
<dbReference type="InterPro" id="IPR008521">
    <property type="entry name" value="Mg_trans_NIPA"/>
</dbReference>
<feature type="compositionally biased region" description="Basic and acidic residues" evidence="5">
    <location>
        <begin position="743"/>
        <end position="753"/>
    </location>
</feature>
<feature type="transmembrane region" description="Helical" evidence="6">
    <location>
        <begin position="257"/>
        <end position="275"/>
    </location>
</feature>
<feature type="compositionally biased region" description="Low complexity" evidence="5">
    <location>
        <begin position="528"/>
        <end position="539"/>
    </location>
</feature>
<feature type="transmembrane region" description="Helical" evidence="6">
    <location>
        <begin position="35"/>
        <end position="55"/>
    </location>
</feature>